<protein>
    <submittedName>
        <fullName evidence="1">Uncharacterized protein</fullName>
    </submittedName>
</protein>
<evidence type="ECO:0000313" key="1">
    <source>
        <dbReference type="EMBL" id="SDX57045.1"/>
    </source>
</evidence>
<name>A0A1H3CSE3_9PROT</name>
<gene>
    <name evidence="1" type="ORF">SAMN05421881_1003102</name>
</gene>
<reference evidence="1 2" key="1">
    <citation type="submission" date="2016-10" db="EMBL/GenBank/DDBJ databases">
        <authorList>
            <person name="de Groot N.N."/>
        </authorList>
    </citation>
    <scope>NUCLEOTIDE SEQUENCE [LARGE SCALE GENOMIC DNA]</scope>
    <source>
        <strain evidence="1 2">Nm1</strain>
    </source>
</reference>
<sequence>MDYFHAVGRTYAPSNPGRRQSIALRKKKLSGSINTYSMTSWHDAVGALCVLLAKMTNSSREHLVQLPCCIPIRAVSITILMCIWSCLLQRLMLPSSYGVPKQGKTSASCSQSNLSTHTLELLNKRGNLLENALLLRQVLRIQRTHFWQNGIQLGAIVAGKLPL</sequence>
<proteinExistence type="predicted"/>
<dbReference type="EMBL" id="FNOY01000003">
    <property type="protein sequence ID" value="SDX57045.1"/>
    <property type="molecule type" value="Genomic_DNA"/>
</dbReference>
<accession>A0A1H3CSE3</accession>
<evidence type="ECO:0000313" key="2">
    <source>
        <dbReference type="Proteomes" id="UP000198640"/>
    </source>
</evidence>
<keyword evidence="2" id="KW-1185">Reference proteome</keyword>
<organism evidence="1 2">
    <name type="scientific">Nitrosomonas halophila</name>
    <dbReference type="NCBI Taxonomy" id="44576"/>
    <lineage>
        <taxon>Bacteria</taxon>
        <taxon>Pseudomonadati</taxon>
        <taxon>Pseudomonadota</taxon>
        <taxon>Betaproteobacteria</taxon>
        <taxon>Nitrosomonadales</taxon>
        <taxon>Nitrosomonadaceae</taxon>
        <taxon>Nitrosomonas</taxon>
    </lineage>
</organism>
<dbReference type="STRING" id="44576.SAMN05421881_1003102"/>
<dbReference type="AlphaFoldDB" id="A0A1H3CSE3"/>
<dbReference type="Proteomes" id="UP000198640">
    <property type="component" value="Unassembled WGS sequence"/>
</dbReference>